<dbReference type="InterPro" id="IPR036287">
    <property type="entry name" value="Rv1873-like_sf"/>
</dbReference>
<dbReference type="EMBL" id="FNFH01000006">
    <property type="protein sequence ID" value="SDK62156.1"/>
    <property type="molecule type" value="Genomic_DNA"/>
</dbReference>
<accession>A0A1G9DE46</accession>
<dbReference type="SUPFAM" id="SSF140736">
    <property type="entry name" value="Rv1873-like"/>
    <property type="match status" value="1"/>
</dbReference>
<name>A0A1G9DE46_9GAMM</name>
<dbReference type="InterPro" id="IPR014937">
    <property type="entry name" value="DUF1810"/>
</dbReference>
<gene>
    <name evidence="1" type="ORF">SAMN05216212_2759</name>
</gene>
<reference evidence="2" key="1">
    <citation type="submission" date="2016-10" db="EMBL/GenBank/DDBJ databases">
        <authorList>
            <person name="Varghese N."/>
            <person name="Submissions S."/>
        </authorList>
    </citation>
    <scope>NUCLEOTIDE SEQUENCE [LARGE SCALE GENOMIC DNA]</scope>
    <source>
        <strain evidence="2">CGMCC 1.10658</strain>
    </source>
</reference>
<dbReference type="RefSeq" id="WP_091515415.1">
    <property type="nucleotide sequence ID" value="NZ_FNFH01000006.1"/>
</dbReference>
<proteinExistence type="predicted"/>
<dbReference type="PIRSF" id="PIRSF008546">
    <property type="entry name" value="UCP008546"/>
    <property type="match status" value="1"/>
</dbReference>
<dbReference type="Pfam" id="PF08837">
    <property type="entry name" value="DUF1810"/>
    <property type="match status" value="1"/>
</dbReference>
<dbReference type="AlphaFoldDB" id="A0A1G9DE46"/>
<organism evidence="1 2">
    <name type="scientific">Microbulbifer yueqingensis</name>
    <dbReference type="NCBI Taxonomy" id="658219"/>
    <lineage>
        <taxon>Bacteria</taxon>
        <taxon>Pseudomonadati</taxon>
        <taxon>Pseudomonadota</taxon>
        <taxon>Gammaproteobacteria</taxon>
        <taxon>Cellvibrionales</taxon>
        <taxon>Microbulbiferaceae</taxon>
        <taxon>Microbulbifer</taxon>
    </lineage>
</organism>
<protein>
    <submittedName>
        <fullName evidence="1">Uncharacterized protein, DUF1810 family</fullName>
    </submittedName>
</protein>
<dbReference type="Proteomes" id="UP000199305">
    <property type="component" value="Unassembled WGS sequence"/>
</dbReference>
<evidence type="ECO:0000313" key="2">
    <source>
        <dbReference type="Proteomes" id="UP000199305"/>
    </source>
</evidence>
<evidence type="ECO:0000313" key="1">
    <source>
        <dbReference type="EMBL" id="SDK62156.1"/>
    </source>
</evidence>
<dbReference type="Gene3D" id="1.25.40.380">
    <property type="entry name" value="Protein of unknown function DUF1810"/>
    <property type="match status" value="1"/>
</dbReference>
<dbReference type="OrthoDB" id="9801870at2"/>
<keyword evidence="2" id="KW-1185">Reference proteome</keyword>
<sequence>MNQPPQQNGFSLERFVTAQQSTYQSALAELAAGRKRSHWMWFIFPQLAGLGRSATARHYAIASLAEARAYLAHPVLGPRLAECCERLLQLEGLSAHDIFGSPDDLKLKSSMTLFELAAGGDSLFGKVLEKYYRGDRDQRTMELVGT</sequence>